<reference evidence="9" key="2">
    <citation type="submission" date="2021-12" db="EMBL/GenBank/DDBJ databases">
        <title>Resequencing data analysis of finger millet.</title>
        <authorList>
            <person name="Hatakeyama M."/>
            <person name="Aluri S."/>
            <person name="Balachadran M.T."/>
            <person name="Sivarajan S.R."/>
            <person name="Poveda L."/>
            <person name="Shimizu-Inatsugi R."/>
            <person name="Schlapbach R."/>
            <person name="Sreeman S.M."/>
            <person name="Shimizu K.K."/>
        </authorList>
    </citation>
    <scope>NUCLEOTIDE SEQUENCE</scope>
</reference>
<gene>
    <name evidence="9" type="primary">ga03767</name>
    <name evidence="9" type="ORF">PR202_ga03767</name>
</gene>
<feature type="coiled-coil region" evidence="6">
    <location>
        <begin position="140"/>
        <end position="167"/>
    </location>
</feature>
<comment type="similarity">
    <text evidence="1">Belongs to the disease resistance NB-LRR family.</text>
</comment>
<sequence>MNNKAKVLQAKSSVTTKLKATQEHCAESHGWKREFFHWCNGLSDWQTDNTDGGGVHQAERRPGPGSPSGHEFRSMKALLEKLAGIDQLDAQAIEWRNQVREMTYDIEDCIDDFMQHLSKNDATSGFLKKIAKLLVKLRERHKIANKIQEIKTRVNEVSEQRMRYKLDDYSP</sequence>
<feature type="region of interest" description="Disordered" evidence="7">
    <location>
        <begin position="49"/>
        <end position="71"/>
    </location>
</feature>
<evidence type="ECO:0000256" key="3">
    <source>
        <dbReference type="ARBA" id="ARBA00022737"/>
    </source>
</evidence>
<keyword evidence="5" id="KW-0611">Plant defense</keyword>
<dbReference type="CDD" id="cd14798">
    <property type="entry name" value="RX-CC_like"/>
    <property type="match status" value="1"/>
</dbReference>
<dbReference type="AlphaFoldDB" id="A0AAV5BPV1"/>
<keyword evidence="10" id="KW-1185">Reference proteome</keyword>
<keyword evidence="2" id="KW-0433">Leucine-rich repeat</keyword>
<protein>
    <recommendedName>
        <fullName evidence="8">Disease resistance N-terminal domain-containing protein</fullName>
    </recommendedName>
</protein>
<keyword evidence="4" id="KW-0547">Nucleotide-binding</keyword>
<dbReference type="GO" id="GO:0006952">
    <property type="term" value="P:defense response"/>
    <property type="evidence" value="ECO:0007669"/>
    <property type="project" value="UniProtKB-KW"/>
</dbReference>
<dbReference type="Gene3D" id="1.20.5.4130">
    <property type="match status" value="1"/>
</dbReference>
<accession>A0AAV5BPV1</accession>
<evidence type="ECO:0000256" key="2">
    <source>
        <dbReference type="ARBA" id="ARBA00022614"/>
    </source>
</evidence>
<evidence type="ECO:0000256" key="6">
    <source>
        <dbReference type="SAM" id="Coils"/>
    </source>
</evidence>
<name>A0AAV5BPV1_ELECO</name>
<dbReference type="EMBL" id="BQKI01000002">
    <property type="protein sequence ID" value="GJM87775.1"/>
    <property type="molecule type" value="Genomic_DNA"/>
</dbReference>
<comment type="caution">
    <text evidence="9">The sequence shown here is derived from an EMBL/GenBank/DDBJ whole genome shotgun (WGS) entry which is preliminary data.</text>
</comment>
<feature type="domain" description="Disease resistance N-terminal" evidence="8">
    <location>
        <begin position="71"/>
        <end position="127"/>
    </location>
</feature>
<dbReference type="InterPro" id="IPR038005">
    <property type="entry name" value="RX-like_CC"/>
</dbReference>
<dbReference type="PANTHER" id="PTHR19338:SF65">
    <property type="entry name" value="OS06G0163900 PROTEIN"/>
    <property type="match status" value="1"/>
</dbReference>
<evidence type="ECO:0000313" key="9">
    <source>
        <dbReference type="EMBL" id="GJM87775.1"/>
    </source>
</evidence>
<dbReference type="Proteomes" id="UP001054889">
    <property type="component" value="Unassembled WGS sequence"/>
</dbReference>
<dbReference type="GO" id="GO:0140662">
    <property type="term" value="F:ATP-dependent protein folding chaperone"/>
    <property type="evidence" value="ECO:0007669"/>
    <property type="project" value="InterPro"/>
</dbReference>
<dbReference type="Pfam" id="PF18052">
    <property type="entry name" value="Rx_N"/>
    <property type="match status" value="1"/>
</dbReference>
<dbReference type="InterPro" id="IPR041118">
    <property type="entry name" value="Rx_N"/>
</dbReference>
<keyword evidence="6" id="KW-0175">Coiled coil</keyword>
<proteinExistence type="inferred from homology"/>
<dbReference type="PANTHER" id="PTHR19338">
    <property type="entry name" value="TRANSLOCASE OF INNER MITOCHONDRIAL MEMBRANE 13 HOMOLOG"/>
    <property type="match status" value="1"/>
</dbReference>
<evidence type="ECO:0000256" key="1">
    <source>
        <dbReference type="ARBA" id="ARBA00008894"/>
    </source>
</evidence>
<keyword evidence="3" id="KW-0677">Repeat</keyword>
<evidence type="ECO:0000256" key="5">
    <source>
        <dbReference type="ARBA" id="ARBA00022821"/>
    </source>
</evidence>
<dbReference type="GO" id="GO:0005524">
    <property type="term" value="F:ATP binding"/>
    <property type="evidence" value="ECO:0007669"/>
    <property type="project" value="UniProtKB-KW"/>
</dbReference>
<evidence type="ECO:0000256" key="4">
    <source>
        <dbReference type="ARBA" id="ARBA00022741"/>
    </source>
</evidence>
<reference evidence="9" key="1">
    <citation type="journal article" date="2018" name="DNA Res.">
        <title>Multiple hybrid de novo genome assembly of finger millet, an orphan allotetraploid crop.</title>
        <authorList>
            <person name="Hatakeyama M."/>
            <person name="Aluri S."/>
            <person name="Balachadran M.T."/>
            <person name="Sivarajan S.R."/>
            <person name="Patrignani A."/>
            <person name="Gruter S."/>
            <person name="Poveda L."/>
            <person name="Shimizu-Inatsugi R."/>
            <person name="Baeten J."/>
            <person name="Francoijs K.J."/>
            <person name="Nataraja K.N."/>
            <person name="Reddy Y.A.N."/>
            <person name="Phadnis S."/>
            <person name="Ravikumar R.L."/>
            <person name="Schlapbach R."/>
            <person name="Sreeman S.M."/>
            <person name="Shimizu K.K."/>
        </authorList>
    </citation>
    <scope>NUCLEOTIDE SEQUENCE</scope>
</reference>
<evidence type="ECO:0000259" key="8">
    <source>
        <dbReference type="Pfam" id="PF18052"/>
    </source>
</evidence>
<organism evidence="9 10">
    <name type="scientific">Eleusine coracana subsp. coracana</name>
    <dbReference type="NCBI Taxonomy" id="191504"/>
    <lineage>
        <taxon>Eukaryota</taxon>
        <taxon>Viridiplantae</taxon>
        <taxon>Streptophyta</taxon>
        <taxon>Embryophyta</taxon>
        <taxon>Tracheophyta</taxon>
        <taxon>Spermatophyta</taxon>
        <taxon>Magnoliopsida</taxon>
        <taxon>Liliopsida</taxon>
        <taxon>Poales</taxon>
        <taxon>Poaceae</taxon>
        <taxon>PACMAD clade</taxon>
        <taxon>Chloridoideae</taxon>
        <taxon>Cynodonteae</taxon>
        <taxon>Eleusininae</taxon>
        <taxon>Eleusine</taxon>
    </lineage>
</organism>
<evidence type="ECO:0000256" key="7">
    <source>
        <dbReference type="SAM" id="MobiDB-lite"/>
    </source>
</evidence>
<evidence type="ECO:0000313" key="10">
    <source>
        <dbReference type="Proteomes" id="UP001054889"/>
    </source>
</evidence>